<accession>A0ABQ6ARK3</accession>
<dbReference type="InterPro" id="IPR036736">
    <property type="entry name" value="ACP-like_sf"/>
</dbReference>
<dbReference type="Pfam" id="PF00550">
    <property type="entry name" value="PP-binding"/>
    <property type="match status" value="1"/>
</dbReference>
<dbReference type="EMBL" id="BSOW01000001">
    <property type="protein sequence ID" value="GLR83539.1"/>
    <property type="molecule type" value="Genomic_DNA"/>
</dbReference>
<dbReference type="InterPro" id="IPR001031">
    <property type="entry name" value="Thioesterase"/>
</dbReference>
<dbReference type="PANTHER" id="PTHR45527:SF1">
    <property type="entry name" value="FATTY ACID SYNTHASE"/>
    <property type="match status" value="1"/>
</dbReference>
<proteinExistence type="predicted"/>
<dbReference type="Proteomes" id="UP001156905">
    <property type="component" value="Unassembled WGS sequence"/>
</dbReference>
<dbReference type="PANTHER" id="PTHR45527">
    <property type="entry name" value="NONRIBOSOMAL PEPTIDE SYNTHETASE"/>
    <property type="match status" value="1"/>
</dbReference>
<dbReference type="InterPro" id="IPR000873">
    <property type="entry name" value="AMP-dep_synth/lig_dom"/>
</dbReference>
<dbReference type="InterPro" id="IPR029058">
    <property type="entry name" value="AB_hydrolase_fold"/>
</dbReference>
<dbReference type="SMART" id="SM00823">
    <property type="entry name" value="PKS_PP"/>
    <property type="match status" value="1"/>
</dbReference>
<evidence type="ECO:0000256" key="3">
    <source>
        <dbReference type="ARBA" id="ARBA00022553"/>
    </source>
</evidence>
<keyword evidence="3" id="KW-0597">Phosphoprotein</keyword>
<sequence>MPTNVVVRLPDATSAGAGSFPLTLAQKRIWALGQIGNHSVFPTQVLALRLRGNLGLETLFSALRRLAHRHPALRTRFLRSAGGRVECTIDATDAFRISTNDLSKIVTDARDAALSGALSAFLASPIDLDNDVSARALVVRLGAADHAVAISLHPIVCDPASLRTLARDLSTALAGPWSDAPLESGLGRAIVEQRWVRSPAHDDALSYWQATFTEERSCASLPIRGTLGGNATGLRQQYRFAIGSDLRQRLAKLAKASGLSESLILLTAFNVLLARYGGQFTLRSGVVCDGRTGPHDMNVIGRFEDVVPLRLDLSPAMTFVAAAQHVRDRFGEGLSHHLPLELLTQELWRDDRDMRDTYIASLFEHRDVLIDTRSATPGFTITPALPLAARGDADLAFITEISAAGHVDATIDASDALFDGALLAQAGKHFVRILESVAADGDIRLRDIALLSAEELDRLSAPYEDDGADDDRPVHEWIAEHAVLTPNKTAIIYANERWTHAELDQRANQLAHRLIGVGTGPEVCVAVLVKRSPEAIAAILAVLKAGGAYIPVEPDQPPARNHHIFRDAGVKVIVTHSWLRERIPADIDATILELDQLDLSSEPVTPPTVPTHHNQLAYVMYTSGSTGLPKGVAVEHGPLTHHCQSTARIYEMSEASRELPFLPFSSDGGHERWMVPLMVGGSIVLPDQALWTPAETLAAMRTHGANNASIPTTYMQQLAEWADITGEAPPLRLYSFGGEGLAQTTFDLLTRALPAERLINGYGPTETIMTPMVWKVRPGTRFQGTYAPIGRAVGRRRVYVLDPDLNPCPIGVTGELYLGGEGVARGYVGRPGITADRFVPDPFSAEGGLLYRSGDLTRWRDDGTVEFVGRVDHQVKLRGYRIELGEIEAALVEQPGVGECVALLRNDDGQPSLVAYVVPEVGSTIDPDELRRAVGSKLPDYMVPSAIVPLERLPINPNSKLDRAALPAPVKRMTSALAPATSLETEILAIWRDVLGLTTIGVTHDFFDIGGHSLAAIKILTKLRRQRPDLSATIADLFNNPTVRSLAACIEKGNEAIGSQVITLRASGNKPMLYCFPGLLVSTREYVKLVDSLGPEQPATGFICYSLSEELKLNATVEEITGRYVEYIRKQSRDRPCFFLGWSWGGLLAYEAARMLGSDVDLRFIGMIDVCEIGSEFALGAVPQFAPGERNLLQSQVTDWLARTQMRSDWDRLLQSMDALTYEQFLRFIGNEKEALPTDGPDVSSREHTFWILIDNALIFRRYRMQPHDCPIHSWTAEDSLHRGLNLIDWRQYSRRANPAEIIAGTTHLHVIGSSAFHGRFARRIEDSISGLKHN</sequence>
<dbReference type="InterPro" id="IPR001242">
    <property type="entry name" value="Condensation_dom"/>
</dbReference>
<evidence type="ECO:0000313" key="6">
    <source>
        <dbReference type="Proteomes" id="UP001156905"/>
    </source>
</evidence>
<dbReference type="Gene3D" id="3.30.559.30">
    <property type="entry name" value="Nonribosomal peptide synthetase, condensation domain"/>
    <property type="match status" value="1"/>
</dbReference>
<dbReference type="InterPro" id="IPR006162">
    <property type="entry name" value="Ppantetheine_attach_site"/>
</dbReference>
<dbReference type="Pfam" id="PF00668">
    <property type="entry name" value="Condensation"/>
    <property type="match status" value="1"/>
</dbReference>
<evidence type="ECO:0000259" key="4">
    <source>
        <dbReference type="PROSITE" id="PS50075"/>
    </source>
</evidence>
<dbReference type="InterPro" id="IPR010071">
    <property type="entry name" value="AA_adenyl_dom"/>
</dbReference>
<dbReference type="Gene3D" id="3.40.50.980">
    <property type="match status" value="2"/>
</dbReference>
<comment type="cofactor">
    <cofactor evidence="1">
        <name>pantetheine 4'-phosphate</name>
        <dbReference type="ChEBI" id="CHEBI:47942"/>
    </cofactor>
</comment>
<dbReference type="Gene3D" id="3.30.300.30">
    <property type="match status" value="1"/>
</dbReference>
<dbReference type="PROSITE" id="PS00012">
    <property type="entry name" value="PHOSPHOPANTETHEINE"/>
    <property type="match status" value="1"/>
</dbReference>
<evidence type="ECO:0000313" key="5">
    <source>
        <dbReference type="EMBL" id="GLR83539.1"/>
    </source>
</evidence>
<dbReference type="SUPFAM" id="SSF53474">
    <property type="entry name" value="alpha/beta-Hydrolases"/>
    <property type="match status" value="1"/>
</dbReference>
<dbReference type="InterPro" id="IPR020845">
    <property type="entry name" value="AMP-binding_CS"/>
</dbReference>
<dbReference type="Pfam" id="PF13193">
    <property type="entry name" value="AMP-binding_C"/>
    <property type="match status" value="1"/>
</dbReference>
<feature type="domain" description="Carrier" evidence="4">
    <location>
        <begin position="978"/>
        <end position="1054"/>
    </location>
</feature>
<evidence type="ECO:0000256" key="2">
    <source>
        <dbReference type="ARBA" id="ARBA00022450"/>
    </source>
</evidence>
<dbReference type="InterPro" id="IPR045851">
    <property type="entry name" value="AMP-bd_C_sf"/>
</dbReference>
<dbReference type="CDD" id="cd17649">
    <property type="entry name" value="A_NRPS_PvdJ-like"/>
    <property type="match status" value="1"/>
</dbReference>
<dbReference type="InterPro" id="IPR023213">
    <property type="entry name" value="CAT-like_dom_sf"/>
</dbReference>
<dbReference type="PROSITE" id="PS50075">
    <property type="entry name" value="CARRIER"/>
    <property type="match status" value="1"/>
</dbReference>
<comment type="caution">
    <text evidence="5">The sequence shown here is derived from an EMBL/GenBank/DDBJ whole genome shotgun (WGS) entry which is preliminary data.</text>
</comment>
<protein>
    <recommendedName>
        <fullName evidence="4">Carrier domain-containing protein</fullName>
    </recommendedName>
</protein>
<dbReference type="Pfam" id="PF00975">
    <property type="entry name" value="Thioesterase"/>
    <property type="match status" value="1"/>
</dbReference>
<dbReference type="NCBIfam" id="TIGR01733">
    <property type="entry name" value="AA-adenyl-dom"/>
    <property type="match status" value="1"/>
</dbReference>
<evidence type="ECO:0000256" key="1">
    <source>
        <dbReference type="ARBA" id="ARBA00001957"/>
    </source>
</evidence>
<keyword evidence="6" id="KW-1185">Reference proteome</keyword>
<name>A0ABQ6ARK3_9BRAD</name>
<keyword evidence="2" id="KW-0596">Phosphopantetheine</keyword>
<dbReference type="PROSITE" id="PS00455">
    <property type="entry name" value="AMP_BINDING"/>
    <property type="match status" value="1"/>
</dbReference>
<gene>
    <name evidence="5" type="ORF">GCM10007857_02490</name>
</gene>
<reference evidence="6" key="1">
    <citation type="journal article" date="2019" name="Int. J. Syst. Evol. Microbiol.">
        <title>The Global Catalogue of Microorganisms (GCM) 10K type strain sequencing project: providing services to taxonomists for standard genome sequencing and annotation.</title>
        <authorList>
            <consortium name="The Broad Institute Genomics Platform"/>
            <consortium name="The Broad Institute Genome Sequencing Center for Infectious Disease"/>
            <person name="Wu L."/>
            <person name="Ma J."/>
        </authorList>
    </citation>
    <scope>NUCLEOTIDE SEQUENCE [LARGE SCALE GENOMIC DNA]</scope>
    <source>
        <strain evidence="6">NBRC 102520</strain>
    </source>
</reference>
<dbReference type="SUPFAM" id="SSF52777">
    <property type="entry name" value="CoA-dependent acyltransferases"/>
    <property type="match status" value="2"/>
</dbReference>
<dbReference type="SUPFAM" id="SSF56801">
    <property type="entry name" value="Acetyl-CoA synthetase-like"/>
    <property type="match status" value="1"/>
</dbReference>
<dbReference type="InterPro" id="IPR025110">
    <property type="entry name" value="AMP-bd_C"/>
</dbReference>
<dbReference type="Pfam" id="PF00501">
    <property type="entry name" value="AMP-binding"/>
    <property type="match status" value="1"/>
</dbReference>
<dbReference type="Gene3D" id="3.30.559.10">
    <property type="entry name" value="Chloramphenicol acetyltransferase-like domain"/>
    <property type="match status" value="1"/>
</dbReference>
<dbReference type="Gene3D" id="1.10.1200.10">
    <property type="entry name" value="ACP-like"/>
    <property type="match status" value="1"/>
</dbReference>
<dbReference type="InterPro" id="IPR020806">
    <property type="entry name" value="PKS_PP-bd"/>
</dbReference>
<organism evidence="5 6">
    <name type="scientific">Bradyrhizobium iriomotense</name>
    <dbReference type="NCBI Taxonomy" id="441950"/>
    <lineage>
        <taxon>Bacteria</taxon>
        <taxon>Pseudomonadati</taxon>
        <taxon>Pseudomonadota</taxon>
        <taxon>Alphaproteobacteria</taxon>
        <taxon>Hyphomicrobiales</taxon>
        <taxon>Nitrobacteraceae</taxon>
        <taxon>Bradyrhizobium</taxon>
    </lineage>
</organism>
<dbReference type="SUPFAM" id="SSF47336">
    <property type="entry name" value="ACP-like"/>
    <property type="match status" value="1"/>
</dbReference>
<dbReference type="RefSeq" id="WP_284260259.1">
    <property type="nucleotide sequence ID" value="NZ_BSOW01000001.1"/>
</dbReference>
<dbReference type="Gene3D" id="2.30.38.10">
    <property type="entry name" value="Luciferase, Domain 3"/>
    <property type="match status" value="1"/>
</dbReference>
<dbReference type="InterPro" id="IPR009081">
    <property type="entry name" value="PP-bd_ACP"/>
</dbReference>
<dbReference type="Gene3D" id="3.40.50.1820">
    <property type="entry name" value="alpha/beta hydrolase"/>
    <property type="match status" value="1"/>
</dbReference>